<keyword evidence="1" id="KW-1133">Transmembrane helix</keyword>
<accession>A0A4Q9G7Q0</accession>
<proteinExistence type="predicted"/>
<keyword evidence="3" id="KW-1185">Reference proteome</keyword>
<dbReference type="PROSITE" id="PS51257">
    <property type="entry name" value="PROKAR_LIPOPROTEIN"/>
    <property type="match status" value="1"/>
</dbReference>
<feature type="transmembrane region" description="Helical" evidence="1">
    <location>
        <begin position="44"/>
        <end position="66"/>
    </location>
</feature>
<evidence type="ECO:0000313" key="2">
    <source>
        <dbReference type="EMBL" id="TBN43826.1"/>
    </source>
</evidence>
<protein>
    <submittedName>
        <fullName evidence="2">Uncharacterized protein</fullName>
    </submittedName>
</protein>
<dbReference type="Proteomes" id="UP000293520">
    <property type="component" value="Unassembled WGS sequence"/>
</dbReference>
<keyword evidence="1" id="KW-0472">Membrane</keyword>
<dbReference type="AlphaFoldDB" id="A0A4Q9G7Q0"/>
<comment type="caution">
    <text evidence="2">The sequence shown here is derived from an EMBL/GenBank/DDBJ whole genome shotgun (WGS) entry which is preliminary data.</text>
</comment>
<dbReference type="OrthoDB" id="8115457at2"/>
<dbReference type="RefSeq" id="WP_130989527.1">
    <property type="nucleotide sequence ID" value="NZ_SISK01000001.1"/>
</dbReference>
<evidence type="ECO:0000256" key="1">
    <source>
        <dbReference type="SAM" id="Phobius"/>
    </source>
</evidence>
<organism evidence="2 3">
    <name type="scientific">Paracoccus subflavus</name>
    <dbReference type="NCBI Taxonomy" id="2528244"/>
    <lineage>
        <taxon>Bacteria</taxon>
        <taxon>Pseudomonadati</taxon>
        <taxon>Pseudomonadota</taxon>
        <taxon>Alphaproteobacteria</taxon>
        <taxon>Rhodobacterales</taxon>
        <taxon>Paracoccaceae</taxon>
        <taxon>Paracoccus</taxon>
    </lineage>
</organism>
<sequence length="106" mass="10922">MPTMIREYIRSAVAGAVLAGCFVAALLALDVAHLRHLVLTDEAGGLAVLMLVAFNTLLFGGVQFAIRIMGQAHTPSPPEEGGGLAGTLHPAALTVAAEAPPPTRRI</sequence>
<gene>
    <name evidence="2" type="ORF">EYE42_01445</name>
</gene>
<dbReference type="EMBL" id="SISK01000001">
    <property type="protein sequence ID" value="TBN43826.1"/>
    <property type="molecule type" value="Genomic_DNA"/>
</dbReference>
<name>A0A4Q9G7Q0_9RHOB</name>
<evidence type="ECO:0000313" key="3">
    <source>
        <dbReference type="Proteomes" id="UP000293520"/>
    </source>
</evidence>
<keyword evidence="1" id="KW-0812">Transmembrane</keyword>
<reference evidence="2 3" key="1">
    <citation type="submission" date="2019-02" db="EMBL/GenBank/DDBJ databases">
        <title>Paracoccus subflavus sp. nov., isolated from marine sediment of the Pacific Ocean.</title>
        <authorList>
            <person name="Zhang G."/>
        </authorList>
    </citation>
    <scope>NUCLEOTIDE SEQUENCE [LARGE SCALE GENOMIC DNA]</scope>
    <source>
        <strain evidence="2 3">GY0581</strain>
    </source>
</reference>